<evidence type="ECO:0000313" key="1">
    <source>
        <dbReference type="EMBL" id="CAJ1000984.1"/>
    </source>
</evidence>
<gene>
    <name evidence="1" type="ORF">BSPP4475_01415</name>
</gene>
<dbReference type="KEGG" id="bayd:BSPP4475_01415"/>
<dbReference type="Proteomes" id="UP001189619">
    <property type="component" value="Chromosome"/>
</dbReference>
<evidence type="ECO:0000313" key="2">
    <source>
        <dbReference type="Proteomes" id="UP001189619"/>
    </source>
</evidence>
<protein>
    <submittedName>
        <fullName evidence="1">Uncharacterized protein</fullName>
    </submittedName>
</protein>
<keyword evidence="2" id="KW-1185">Reference proteome</keyword>
<accession>A0AA48M488</accession>
<organism evidence="1 2">
    <name type="scientific">Brevibacillus aydinogluensis</name>
    <dbReference type="NCBI Taxonomy" id="927786"/>
    <lineage>
        <taxon>Bacteria</taxon>
        <taxon>Bacillati</taxon>
        <taxon>Bacillota</taxon>
        <taxon>Bacilli</taxon>
        <taxon>Bacillales</taxon>
        <taxon>Paenibacillaceae</taxon>
        <taxon>Brevibacillus</taxon>
    </lineage>
</organism>
<name>A0AA48M488_9BACL</name>
<dbReference type="EMBL" id="OY569118">
    <property type="protein sequence ID" value="CAJ1000984.1"/>
    <property type="molecule type" value="Genomic_DNA"/>
</dbReference>
<dbReference type="RefSeq" id="WP_304414937.1">
    <property type="nucleotide sequence ID" value="NZ_OY569118.1"/>
</dbReference>
<reference evidence="1" key="1">
    <citation type="submission" date="2023-07" db="EMBL/GenBank/DDBJ databases">
        <authorList>
            <person name="Ivanov I."/>
            <person name="Teneva D."/>
            <person name="Stoikov I."/>
        </authorList>
    </citation>
    <scope>NUCLEOTIDE SEQUENCE</scope>
    <source>
        <strain evidence="1">4475</strain>
    </source>
</reference>
<sequence>MKSDFESFKSYFQSMYAAEFIESAKETIHKELKELADESGKVSTNKMVLALSSAVFKINMEYTLKALEAYHDWQKSSE</sequence>
<proteinExistence type="predicted"/>
<dbReference type="AlphaFoldDB" id="A0AA48M488"/>